<protein>
    <submittedName>
        <fullName evidence="1">Uncharacterized protein</fullName>
    </submittedName>
</protein>
<dbReference type="OrthoDB" id="5869902at2759"/>
<name>A0A7J5YGV7_DISMA</name>
<evidence type="ECO:0000313" key="1">
    <source>
        <dbReference type="EMBL" id="KAF3848019.1"/>
    </source>
</evidence>
<keyword evidence="2" id="KW-1185">Reference proteome</keyword>
<dbReference type="Proteomes" id="UP000518266">
    <property type="component" value="Unassembled WGS sequence"/>
</dbReference>
<dbReference type="AlphaFoldDB" id="A0A7J5YGV7"/>
<accession>A0A7J5YGV7</accession>
<reference evidence="1 2" key="1">
    <citation type="submission" date="2020-03" db="EMBL/GenBank/DDBJ databases">
        <title>Dissostichus mawsoni Genome sequencing and assembly.</title>
        <authorList>
            <person name="Park H."/>
        </authorList>
    </citation>
    <scope>NUCLEOTIDE SEQUENCE [LARGE SCALE GENOMIC DNA]</scope>
    <source>
        <strain evidence="1">DM0001</strain>
        <tissue evidence="1">Muscle</tissue>
    </source>
</reference>
<organism evidence="1 2">
    <name type="scientific">Dissostichus mawsoni</name>
    <name type="common">Antarctic cod</name>
    <dbReference type="NCBI Taxonomy" id="36200"/>
    <lineage>
        <taxon>Eukaryota</taxon>
        <taxon>Metazoa</taxon>
        <taxon>Chordata</taxon>
        <taxon>Craniata</taxon>
        <taxon>Vertebrata</taxon>
        <taxon>Euteleostomi</taxon>
        <taxon>Actinopterygii</taxon>
        <taxon>Neopterygii</taxon>
        <taxon>Teleostei</taxon>
        <taxon>Neoteleostei</taxon>
        <taxon>Acanthomorphata</taxon>
        <taxon>Eupercaria</taxon>
        <taxon>Perciformes</taxon>
        <taxon>Notothenioidei</taxon>
        <taxon>Nototheniidae</taxon>
        <taxon>Dissostichus</taxon>
    </lineage>
</organism>
<comment type="caution">
    <text evidence="1">The sequence shown here is derived from an EMBL/GenBank/DDBJ whole genome shotgun (WGS) entry which is preliminary data.</text>
</comment>
<dbReference type="EMBL" id="JAAKFY010000013">
    <property type="protein sequence ID" value="KAF3848019.1"/>
    <property type="molecule type" value="Genomic_DNA"/>
</dbReference>
<proteinExistence type="predicted"/>
<gene>
    <name evidence="1" type="ORF">F7725_021047</name>
</gene>
<sequence>MKTQTHDAMSLSLHPVFTMSLSLHHVFTMSLSLHHVFTSVVWQFGPVVTSPSLISPNNLP</sequence>
<evidence type="ECO:0000313" key="2">
    <source>
        <dbReference type="Proteomes" id="UP000518266"/>
    </source>
</evidence>